<reference evidence="3 4" key="1">
    <citation type="journal article" date="2020" name="New Microbes New Infect">
        <title>Sellimonas caecigallum sp. nov., description and genome sequence of a new member of the Sellimonas genus isolated from the cecum of feral chicken.</title>
        <authorList>
            <person name="Wongkuna S."/>
            <person name="Ghimire S."/>
            <person name="Antony L."/>
            <person name="Chankhamhaengdecha S."/>
            <person name="Janvilisri T."/>
            <person name="Scaria J."/>
        </authorList>
    </citation>
    <scope>NUCLEOTIDE SEQUENCE [LARGE SCALE GENOMIC DNA]</scope>
    <source>
        <strain evidence="3 4">SW451</strain>
    </source>
</reference>
<accession>A0ABS7L904</accession>
<evidence type="ECO:0000313" key="3">
    <source>
        <dbReference type="EMBL" id="MBY0759529.1"/>
    </source>
</evidence>
<dbReference type="SUPFAM" id="SSF47413">
    <property type="entry name" value="lambda repressor-like DNA-binding domains"/>
    <property type="match status" value="1"/>
</dbReference>
<keyword evidence="4" id="KW-1185">Reference proteome</keyword>
<dbReference type="SUPFAM" id="SSF48452">
    <property type="entry name" value="TPR-like"/>
    <property type="match status" value="1"/>
</dbReference>
<evidence type="ECO:0000313" key="4">
    <source>
        <dbReference type="Proteomes" id="UP000779049"/>
    </source>
</evidence>
<dbReference type="Proteomes" id="UP000779049">
    <property type="component" value="Unassembled WGS sequence"/>
</dbReference>
<dbReference type="PANTHER" id="PTHR46558">
    <property type="entry name" value="TRACRIPTIONAL REGULATORY PROTEIN-RELATED-RELATED"/>
    <property type="match status" value="1"/>
</dbReference>
<evidence type="ECO:0000259" key="2">
    <source>
        <dbReference type="PROSITE" id="PS50943"/>
    </source>
</evidence>
<feature type="domain" description="HTH cro/C1-type" evidence="2">
    <location>
        <begin position="7"/>
        <end position="61"/>
    </location>
</feature>
<gene>
    <name evidence="3" type="ORF">FLB61_10600</name>
</gene>
<dbReference type="CDD" id="cd00093">
    <property type="entry name" value="HTH_XRE"/>
    <property type="match status" value="1"/>
</dbReference>
<dbReference type="RefSeq" id="WP_221920109.1">
    <property type="nucleotide sequence ID" value="NZ_CP173660.1"/>
</dbReference>
<dbReference type="InterPro" id="IPR001387">
    <property type="entry name" value="Cro/C1-type_HTH"/>
</dbReference>
<dbReference type="PANTHER" id="PTHR46558:SF11">
    <property type="entry name" value="HTH-TYPE TRANSCRIPTIONAL REGULATOR XRE"/>
    <property type="match status" value="1"/>
</dbReference>
<dbReference type="PROSITE" id="PS50943">
    <property type="entry name" value="HTH_CROC1"/>
    <property type="match status" value="1"/>
</dbReference>
<dbReference type="EMBL" id="VIRV01000018">
    <property type="protein sequence ID" value="MBY0759529.1"/>
    <property type="molecule type" value="Genomic_DNA"/>
</dbReference>
<dbReference type="SMART" id="SM00530">
    <property type="entry name" value="HTH_XRE"/>
    <property type="match status" value="1"/>
</dbReference>
<comment type="caution">
    <text evidence="3">The sequence shown here is derived from an EMBL/GenBank/DDBJ whole genome shotgun (WGS) entry which is preliminary data.</text>
</comment>
<dbReference type="InterPro" id="IPR010982">
    <property type="entry name" value="Lambda_DNA-bd_dom_sf"/>
</dbReference>
<evidence type="ECO:0000256" key="1">
    <source>
        <dbReference type="ARBA" id="ARBA00023125"/>
    </source>
</evidence>
<dbReference type="Gene3D" id="1.25.40.10">
    <property type="entry name" value="Tetratricopeptide repeat domain"/>
    <property type="match status" value="1"/>
</dbReference>
<dbReference type="InterPro" id="IPR011990">
    <property type="entry name" value="TPR-like_helical_dom_sf"/>
</dbReference>
<proteinExistence type="predicted"/>
<sequence length="346" mass="41060">MSLGKVIRKYRKIRNMTQEEMAGRLGVTAPAVNKWENENSYPDITLLAPIARLLGISLDTLLSFREELTMEEINGIIREADLKLKEQSYEEAFQWAKKKLEQYPNCEQLILNIAVIFDAQRIVQDIPKEAEYDEYFCSLYTRILNSTDEANRIRAADALVGFYMRKKQYDKAEKYLEYFSIQNPERKRKQAQIYAETGKIKEAYKAYEELLFTDFQRTSMELHGMYMLAIQENDRKRAHMLVDKQKELAKCFEMGKYYEVSNGLDLALLEKDADSVIDLVEEVLSCVEQIGEFRKSPLYEHMEFKEVREEFIAEMKENLLKCFRDEESYGFLKDDERWQRLLMKWR</sequence>
<protein>
    <submittedName>
        <fullName evidence="3">Helix-turn-helix transcriptional regulator</fullName>
    </submittedName>
</protein>
<keyword evidence="1" id="KW-0238">DNA-binding</keyword>
<organism evidence="3 4">
    <name type="scientific">Sellimonas caecigallum</name>
    <dbReference type="NCBI Taxonomy" id="2592333"/>
    <lineage>
        <taxon>Bacteria</taxon>
        <taxon>Bacillati</taxon>
        <taxon>Bacillota</taxon>
        <taxon>Clostridia</taxon>
        <taxon>Lachnospirales</taxon>
        <taxon>Lachnospiraceae</taxon>
        <taxon>Sellimonas</taxon>
    </lineage>
</organism>
<dbReference type="Gene3D" id="1.10.260.40">
    <property type="entry name" value="lambda repressor-like DNA-binding domains"/>
    <property type="match status" value="1"/>
</dbReference>
<dbReference type="Pfam" id="PF01381">
    <property type="entry name" value="HTH_3"/>
    <property type="match status" value="1"/>
</dbReference>
<name>A0ABS7L904_9FIRM</name>